<accession>A0ABV8QRU9</accession>
<protein>
    <submittedName>
        <fullName evidence="1">Uncharacterized protein</fullName>
    </submittedName>
</protein>
<comment type="caution">
    <text evidence="1">The sequence shown here is derived from an EMBL/GenBank/DDBJ whole genome shotgun (WGS) entry which is preliminary data.</text>
</comment>
<evidence type="ECO:0000313" key="2">
    <source>
        <dbReference type="Proteomes" id="UP001595907"/>
    </source>
</evidence>
<evidence type="ECO:0000313" key="1">
    <source>
        <dbReference type="EMBL" id="MFC4262337.1"/>
    </source>
</evidence>
<name>A0ABV8QRU9_9BACT</name>
<sequence>MYPIDQLLQYLAALNYIVYTQPWQLNIIGVRASIQPNNQFNDVLVVAYKNQVQQWVVHYCKGTTLPGRHWLTQPINPAGTAILQPNQYVDAYQIGWHRGAYKALVQVKPVTVYRDTNRNEVPDTVHMRTQTGLFGINIHRTHEKQPPQWVNKNTAGCQVMQSRTDFDTLMQLAIQHQSLYGNRFTYTLIEERAYKQYFQLL</sequence>
<dbReference type="EMBL" id="JBHSCZ010000001">
    <property type="protein sequence ID" value="MFC4262337.1"/>
    <property type="molecule type" value="Genomic_DNA"/>
</dbReference>
<proteinExistence type="predicted"/>
<gene>
    <name evidence="1" type="ORF">ACFOWM_05585</name>
</gene>
<dbReference type="Proteomes" id="UP001595907">
    <property type="component" value="Unassembled WGS sequence"/>
</dbReference>
<reference evidence="2" key="1">
    <citation type="journal article" date="2019" name="Int. J. Syst. Evol. Microbiol.">
        <title>The Global Catalogue of Microorganisms (GCM) 10K type strain sequencing project: providing services to taxonomists for standard genome sequencing and annotation.</title>
        <authorList>
            <consortium name="The Broad Institute Genomics Platform"/>
            <consortium name="The Broad Institute Genome Sequencing Center for Infectious Disease"/>
            <person name="Wu L."/>
            <person name="Ma J."/>
        </authorList>
    </citation>
    <scope>NUCLEOTIDE SEQUENCE [LARGE SCALE GENOMIC DNA]</scope>
    <source>
        <strain evidence="2">CECT 8289</strain>
    </source>
</reference>
<organism evidence="1 2">
    <name type="scientific">Ferruginibacter yonginensis</name>
    <dbReference type="NCBI Taxonomy" id="1310416"/>
    <lineage>
        <taxon>Bacteria</taxon>
        <taxon>Pseudomonadati</taxon>
        <taxon>Bacteroidota</taxon>
        <taxon>Chitinophagia</taxon>
        <taxon>Chitinophagales</taxon>
        <taxon>Chitinophagaceae</taxon>
        <taxon>Ferruginibacter</taxon>
    </lineage>
</organism>
<dbReference type="RefSeq" id="WP_379707694.1">
    <property type="nucleotide sequence ID" value="NZ_JBHSCZ010000001.1"/>
</dbReference>
<keyword evidence="2" id="KW-1185">Reference proteome</keyword>